<comment type="caution">
    <text evidence="1">The sequence shown here is derived from an EMBL/GenBank/DDBJ whole genome shotgun (WGS) entry which is preliminary data.</text>
</comment>
<organism evidence="1 2">
    <name type="scientific">Candidatus Fischerbacteria bacterium RBG_13_37_8</name>
    <dbReference type="NCBI Taxonomy" id="1817863"/>
    <lineage>
        <taxon>Bacteria</taxon>
        <taxon>Candidatus Fischeribacteriota</taxon>
    </lineage>
</organism>
<sequence length="74" mass="8103">MIALVDGLDGGFLLTEARKTDKILIALLVPFSSLDEDASKAAIELSWDFSRNPHLVGLYLQDTGLVMVGRKTKQ</sequence>
<dbReference type="Proteomes" id="UP000178943">
    <property type="component" value="Unassembled WGS sequence"/>
</dbReference>
<accession>A0A1F5VK34</accession>
<protein>
    <submittedName>
        <fullName evidence="1">Uncharacterized protein</fullName>
    </submittedName>
</protein>
<reference evidence="1 2" key="1">
    <citation type="journal article" date="2016" name="Nat. Commun.">
        <title>Thousands of microbial genomes shed light on interconnected biogeochemical processes in an aquifer system.</title>
        <authorList>
            <person name="Anantharaman K."/>
            <person name="Brown C.T."/>
            <person name="Hug L.A."/>
            <person name="Sharon I."/>
            <person name="Castelle C.J."/>
            <person name="Probst A.J."/>
            <person name="Thomas B.C."/>
            <person name="Singh A."/>
            <person name="Wilkins M.J."/>
            <person name="Karaoz U."/>
            <person name="Brodie E.L."/>
            <person name="Williams K.H."/>
            <person name="Hubbard S.S."/>
            <person name="Banfield J.F."/>
        </authorList>
    </citation>
    <scope>NUCLEOTIDE SEQUENCE [LARGE SCALE GENOMIC DNA]</scope>
</reference>
<gene>
    <name evidence="1" type="ORF">A2Y62_03525</name>
</gene>
<proteinExistence type="predicted"/>
<dbReference type="AlphaFoldDB" id="A0A1F5VK34"/>
<evidence type="ECO:0000313" key="1">
    <source>
        <dbReference type="EMBL" id="OGF63823.1"/>
    </source>
</evidence>
<dbReference type="EMBL" id="MFGW01000148">
    <property type="protein sequence ID" value="OGF63823.1"/>
    <property type="molecule type" value="Genomic_DNA"/>
</dbReference>
<name>A0A1F5VK34_9BACT</name>
<evidence type="ECO:0000313" key="2">
    <source>
        <dbReference type="Proteomes" id="UP000178943"/>
    </source>
</evidence>